<dbReference type="EMBL" id="CP016094">
    <property type="protein sequence ID" value="AOS46137.1"/>
    <property type="molecule type" value="Genomic_DNA"/>
</dbReference>
<sequence>MKRIQIVMLDDRPEASGIPKLDHFGFMNNRWLPSPSGVEATAQDDSLGVQFRTILPADLEATPQSDWENTIFLVDVNWDQIPAGTPGFEGVSMQEKMSYGVELAHDLICLRDELNSKSIHILFYSNTRQDLVYSNVRLWKKQGEENIDELIFGFNHEASLEVVSTLFSAYDSIAGSILKKAGPKLMGEALIASTRAHARRKSDENLILSDFLGACENEEIDGFRLADIAWPYLRFANHALVNPHRVLEMWKAHFDTRLIQIPAVSSKCGESATVLRAFLRYGQRGSLATCSKRLGVVKGKALSGLSFADFYLLEANISSSTQLSNPHKTITDLKALGLEVLERTPSEWSLFNSLNSNLSTKLWGELKKENSTALPAALRQPGVFSIERKDWNPEARIRIVRKSKPTIYWALQVDPMTVVSCPYIEAMVVADRYRQNPGQDLRAVWDAWKNDQDHLELLEILAENVDSLMQSENVDDDAKKSLVTALRRWGSNVKLAIHNINEAHLLLKQIPDGNECVASLRSQLRQHVLPRMDGWRELSELYESAAGKLSPVRVRFSEKNKGLLST</sequence>
<dbReference type="Proteomes" id="UP000095228">
    <property type="component" value="Chromosome"/>
</dbReference>
<keyword evidence="2" id="KW-1185">Reference proteome</keyword>
<accession>A0A1D8AZ25</accession>
<dbReference type="AlphaFoldDB" id="A0A1D8AZ25"/>
<evidence type="ECO:0000313" key="1">
    <source>
        <dbReference type="EMBL" id="AOS46137.1"/>
    </source>
</evidence>
<reference evidence="1 2" key="1">
    <citation type="submission" date="2016-06" db="EMBL/GenBank/DDBJ databases">
        <title>Three novel species with peptidoglycan cell walls form the new genus Lacunisphaera gen. nov. in the family Opitutaceae of the verrucomicrobial subdivision 4.</title>
        <authorList>
            <person name="Rast P."/>
            <person name="Gloeckner I."/>
            <person name="Jogler M."/>
            <person name="Boedeker C."/>
            <person name="Jeske O."/>
            <person name="Wiegand S."/>
            <person name="Reinhardt R."/>
            <person name="Schumann P."/>
            <person name="Rohde M."/>
            <person name="Spring S."/>
            <person name="Gloeckner F.O."/>
            <person name="Jogler C."/>
        </authorList>
    </citation>
    <scope>NUCLEOTIDE SEQUENCE [LARGE SCALE GENOMIC DNA]</scope>
    <source>
        <strain evidence="1 2">IG16b</strain>
    </source>
</reference>
<dbReference type="STRING" id="1838286.Verru16b_03233"/>
<dbReference type="KEGG" id="obg:Verru16b_03233"/>
<protein>
    <submittedName>
        <fullName evidence="1">Uncharacterized protein</fullName>
    </submittedName>
</protein>
<proteinExistence type="predicted"/>
<name>A0A1D8AZ25_9BACT</name>
<gene>
    <name evidence="1" type="ORF">Verru16b_03233</name>
</gene>
<dbReference type="RefSeq" id="WP_157772490.1">
    <property type="nucleotide sequence ID" value="NZ_CP016094.1"/>
</dbReference>
<evidence type="ECO:0000313" key="2">
    <source>
        <dbReference type="Proteomes" id="UP000095228"/>
    </source>
</evidence>
<organism evidence="1 2">
    <name type="scientific">Lacunisphaera limnophila</name>
    <dbReference type="NCBI Taxonomy" id="1838286"/>
    <lineage>
        <taxon>Bacteria</taxon>
        <taxon>Pseudomonadati</taxon>
        <taxon>Verrucomicrobiota</taxon>
        <taxon>Opitutia</taxon>
        <taxon>Opitutales</taxon>
        <taxon>Opitutaceae</taxon>
        <taxon>Lacunisphaera</taxon>
    </lineage>
</organism>